<dbReference type="Proteomes" id="UP001430193">
    <property type="component" value="Unassembled WGS sequence"/>
</dbReference>
<evidence type="ECO:0000313" key="1">
    <source>
        <dbReference type="EMBL" id="MBM7131653.1"/>
    </source>
</evidence>
<protein>
    <submittedName>
        <fullName evidence="1">Uncharacterized protein</fullName>
    </submittedName>
</protein>
<dbReference type="EMBL" id="JADIKF010000040">
    <property type="protein sequence ID" value="MBM7131653.1"/>
    <property type="molecule type" value="Genomic_DNA"/>
</dbReference>
<name>A0ABS2KL76_9GAMM</name>
<sequence length="60" mass="5734">MRRRHTASGARRRDQCPAVDEAAGAFAVPLLAGGVMALCEAAGALVAGAVAAGAGAGVEG</sequence>
<comment type="caution">
    <text evidence="1">The sequence shown here is derived from an EMBL/GenBank/DDBJ whole genome shotgun (WGS) entry which is preliminary data.</text>
</comment>
<proteinExistence type="predicted"/>
<evidence type="ECO:0000313" key="2">
    <source>
        <dbReference type="Proteomes" id="UP001430193"/>
    </source>
</evidence>
<keyword evidence="2" id="KW-1185">Reference proteome</keyword>
<organism evidence="1 2">
    <name type="scientific">Dyella mobilis</name>
    <dbReference type="NCBI Taxonomy" id="1849582"/>
    <lineage>
        <taxon>Bacteria</taxon>
        <taxon>Pseudomonadati</taxon>
        <taxon>Pseudomonadota</taxon>
        <taxon>Gammaproteobacteria</taxon>
        <taxon>Lysobacterales</taxon>
        <taxon>Rhodanobacteraceae</taxon>
        <taxon>Dyella</taxon>
    </lineage>
</organism>
<accession>A0ABS2KL76</accession>
<reference evidence="1" key="1">
    <citation type="submission" date="2020-10" db="EMBL/GenBank/DDBJ databases">
        <title>Phylogeny of dyella-like bacteria.</title>
        <authorList>
            <person name="Fu J."/>
        </authorList>
    </citation>
    <scope>NUCLEOTIDE SEQUENCE</scope>
    <source>
        <strain evidence="1">DHON07</strain>
    </source>
</reference>
<gene>
    <name evidence="1" type="ORF">ISS99_19190</name>
</gene>
<dbReference type="RefSeq" id="WP_204633210.1">
    <property type="nucleotide sequence ID" value="NZ_BSOC01000001.1"/>
</dbReference>